<proteinExistence type="predicted"/>
<dbReference type="Pfam" id="PF06863">
    <property type="entry name" value="DUF1254"/>
    <property type="match status" value="1"/>
</dbReference>
<accession>A0A1K0JNW4</accession>
<evidence type="ECO:0000313" key="4">
    <source>
        <dbReference type="EMBL" id="SCU96184.1"/>
    </source>
</evidence>
<protein>
    <recommendedName>
        <fullName evidence="5">DUF1254 domain-containing protein</fullName>
    </recommendedName>
</protein>
<dbReference type="AlphaFoldDB" id="A0A1K0JNW4"/>
<feature type="domain" description="DUF1254" evidence="3">
    <location>
        <begin position="67"/>
        <end position="196"/>
    </location>
</feature>
<dbReference type="PANTHER" id="PTHR36509:SF2">
    <property type="entry name" value="BLL3101 PROTEIN"/>
    <property type="match status" value="1"/>
</dbReference>
<dbReference type="Pfam" id="PF06742">
    <property type="entry name" value="DUF1214"/>
    <property type="match status" value="1"/>
</dbReference>
<evidence type="ECO:0000256" key="1">
    <source>
        <dbReference type="SAM" id="SignalP"/>
    </source>
</evidence>
<feature type="domain" description="DUF1214" evidence="2">
    <location>
        <begin position="340"/>
        <end position="447"/>
    </location>
</feature>
<dbReference type="InterPro" id="IPR010679">
    <property type="entry name" value="DUF1254"/>
</dbReference>
<dbReference type="InterPro" id="IPR010621">
    <property type="entry name" value="DUF1214"/>
</dbReference>
<dbReference type="InterPro" id="IPR037049">
    <property type="entry name" value="DUF1214_C_sf"/>
</dbReference>
<gene>
    <name evidence="4" type="ORF">CNECB9_5360051</name>
</gene>
<dbReference type="InterPro" id="IPR037050">
    <property type="entry name" value="DUF1254_sf"/>
</dbReference>
<dbReference type="RefSeq" id="WP_340529784.1">
    <property type="nucleotide sequence ID" value="NZ_FMSH01000486.1"/>
</dbReference>
<evidence type="ECO:0000259" key="3">
    <source>
        <dbReference type="Pfam" id="PF06863"/>
    </source>
</evidence>
<name>A0A1K0JNW4_CUPNE</name>
<dbReference type="Gene3D" id="2.60.40.1610">
    <property type="entry name" value="Domain of unknown function DUF1254"/>
    <property type="match status" value="1"/>
</dbReference>
<reference evidence="4" key="1">
    <citation type="submission" date="2016-09" db="EMBL/GenBank/DDBJ databases">
        <authorList>
            <person name="Capua I."/>
            <person name="De Benedictis P."/>
            <person name="Joannis T."/>
            <person name="Lombin L.H."/>
            <person name="Cattoli G."/>
        </authorList>
    </citation>
    <scope>NUCLEOTIDE SEQUENCE</scope>
    <source>
        <strain evidence="4">B9</strain>
    </source>
</reference>
<dbReference type="SUPFAM" id="SSF160935">
    <property type="entry name" value="VPA0735-like"/>
    <property type="match status" value="1"/>
</dbReference>
<sequence>MKRTALAVLALALSMPASAQNASEQEAYEIARDAYVYAYPMLLTDLTFRQMTNFAEPTGQLAQAPLGQFSHVKEFTPADWKVIVRPNVDTLYSPGTVDLGPEPYVLSVPATDRYFVLPLMSLWTDIFAVPGTRTIGRNNARNFLLVGPNWRGGVPPGLELIRSPTRVMSVGGRTQTNGPSDYAAVHKIQAGYKFTPLSAWGKGNYVPPKGTVDPTLDMKTLPPVQVEKMDAATYFARFAELLKDNPPGPFDYPMIHRLERVGFKVGQSFDLEAAPSGIRKAFERATADGGTLVEKLGREAGGEGGKGWVYTTHSGAYGVDYRYRAAIAWCCLGENLPEDAVYPSLSSDSDGRPFDGSHKYVLHFDKGRIPPVDAFWSVTAYDKDGYFFPNPLKRQALGDRDKLAFNADGSLDLYMQAQSPGKEKESNWLPVAAGRPFNLLMRLYSPRAEVLDGRWTPPPVKRVK</sequence>
<dbReference type="EMBL" id="FMSH01000486">
    <property type="protein sequence ID" value="SCU96184.1"/>
    <property type="molecule type" value="Genomic_DNA"/>
</dbReference>
<evidence type="ECO:0008006" key="5">
    <source>
        <dbReference type="Google" id="ProtNLM"/>
    </source>
</evidence>
<feature type="signal peptide" evidence="1">
    <location>
        <begin position="1"/>
        <end position="19"/>
    </location>
</feature>
<feature type="chain" id="PRO_5012362890" description="DUF1254 domain-containing protein" evidence="1">
    <location>
        <begin position="20"/>
        <end position="464"/>
    </location>
</feature>
<evidence type="ECO:0000259" key="2">
    <source>
        <dbReference type="Pfam" id="PF06742"/>
    </source>
</evidence>
<dbReference type="Gene3D" id="2.60.120.600">
    <property type="entry name" value="Domain of unknown function DUF1214, C-terminal domain"/>
    <property type="match status" value="1"/>
</dbReference>
<keyword evidence="1" id="KW-0732">Signal</keyword>
<organism evidence="4">
    <name type="scientific">Cupriavidus necator</name>
    <name type="common">Alcaligenes eutrophus</name>
    <name type="synonym">Ralstonia eutropha</name>
    <dbReference type="NCBI Taxonomy" id="106590"/>
    <lineage>
        <taxon>Bacteria</taxon>
        <taxon>Pseudomonadati</taxon>
        <taxon>Pseudomonadota</taxon>
        <taxon>Betaproteobacteria</taxon>
        <taxon>Burkholderiales</taxon>
        <taxon>Burkholderiaceae</taxon>
        <taxon>Cupriavidus</taxon>
    </lineage>
</organism>
<dbReference type="PANTHER" id="PTHR36509">
    <property type="entry name" value="BLL3101 PROTEIN"/>
    <property type="match status" value="1"/>
</dbReference>